<protein>
    <submittedName>
        <fullName evidence="2">Uncharacterized protein</fullName>
    </submittedName>
</protein>
<evidence type="ECO:0000313" key="3">
    <source>
        <dbReference type="Proteomes" id="UP000807306"/>
    </source>
</evidence>
<dbReference type="EMBL" id="MU157835">
    <property type="protein sequence ID" value="KAF9531351.1"/>
    <property type="molecule type" value="Genomic_DNA"/>
</dbReference>
<dbReference type="OrthoDB" id="3267993at2759"/>
<evidence type="ECO:0000256" key="1">
    <source>
        <dbReference type="SAM" id="MobiDB-lite"/>
    </source>
</evidence>
<accession>A0A9P6ELJ7</accession>
<evidence type="ECO:0000313" key="2">
    <source>
        <dbReference type="EMBL" id="KAF9531351.1"/>
    </source>
</evidence>
<organism evidence="2 3">
    <name type="scientific">Crepidotus variabilis</name>
    <dbReference type="NCBI Taxonomy" id="179855"/>
    <lineage>
        <taxon>Eukaryota</taxon>
        <taxon>Fungi</taxon>
        <taxon>Dikarya</taxon>
        <taxon>Basidiomycota</taxon>
        <taxon>Agaricomycotina</taxon>
        <taxon>Agaricomycetes</taxon>
        <taxon>Agaricomycetidae</taxon>
        <taxon>Agaricales</taxon>
        <taxon>Agaricineae</taxon>
        <taxon>Crepidotaceae</taxon>
        <taxon>Crepidotus</taxon>
    </lineage>
</organism>
<dbReference type="AlphaFoldDB" id="A0A9P6ELJ7"/>
<name>A0A9P6ELJ7_9AGAR</name>
<comment type="caution">
    <text evidence="2">The sequence shown here is derived from an EMBL/GenBank/DDBJ whole genome shotgun (WGS) entry which is preliminary data.</text>
</comment>
<proteinExistence type="predicted"/>
<feature type="compositionally biased region" description="Polar residues" evidence="1">
    <location>
        <begin position="54"/>
        <end position="71"/>
    </location>
</feature>
<gene>
    <name evidence="2" type="ORF">CPB83DRAFT_761302</name>
</gene>
<reference evidence="2" key="1">
    <citation type="submission" date="2020-11" db="EMBL/GenBank/DDBJ databases">
        <authorList>
            <consortium name="DOE Joint Genome Institute"/>
            <person name="Ahrendt S."/>
            <person name="Riley R."/>
            <person name="Andreopoulos W."/>
            <person name="Labutti K."/>
            <person name="Pangilinan J."/>
            <person name="Ruiz-Duenas F.J."/>
            <person name="Barrasa J.M."/>
            <person name="Sanchez-Garcia M."/>
            <person name="Camarero S."/>
            <person name="Miyauchi S."/>
            <person name="Serrano A."/>
            <person name="Linde D."/>
            <person name="Babiker R."/>
            <person name="Drula E."/>
            <person name="Ayuso-Fernandez I."/>
            <person name="Pacheco R."/>
            <person name="Padilla G."/>
            <person name="Ferreira P."/>
            <person name="Barriuso J."/>
            <person name="Kellner H."/>
            <person name="Castanera R."/>
            <person name="Alfaro M."/>
            <person name="Ramirez L."/>
            <person name="Pisabarro A.G."/>
            <person name="Kuo A."/>
            <person name="Tritt A."/>
            <person name="Lipzen A."/>
            <person name="He G."/>
            <person name="Yan M."/>
            <person name="Ng V."/>
            <person name="Cullen D."/>
            <person name="Martin F."/>
            <person name="Rosso M.-N."/>
            <person name="Henrissat B."/>
            <person name="Hibbett D."/>
            <person name="Martinez A.T."/>
            <person name="Grigoriev I.V."/>
        </authorList>
    </citation>
    <scope>NUCLEOTIDE SEQUENCE</scope>
    <source>
        <strain evidence="2">CBS 506.95</strain>
    </source>
</reference>
<feature type="region of interest" description="Disordered" evidence="1">
    <location>
        <begin position="43"/>
        <end position="72"/>
    </location>
</feature>
<keyword evidence="3" id="KW-1185">Reference proteome</keyword>
<dbReference type="Proteomes" id="UP000807306">
    <property type="component" value="Unassembled WGS sequence"/>
</dbReference>
<sequence>MTNNNNGASIVALPSVSSSLHALPHATSIHNVNIHQHMYANRAAESQAKLQKALSKTASSTSQAQPATYQPVSLVRLHRSNATIY</sequence>